<feature type="transmembrane region" description="Helical" evidence="1">
    <location>
        <begin position="31"/>
        <end position="51"/>
    </location>
</feature>
<protein>
    <submittedName>
        <fullName evidence="2">Uncharacterized protein</fullName>
    </submittedName>
</protein>
<feature type="transmembrane region" description="Helical" evidence="1">
    <location>
        <begin position="7"/>
        <end position="25"/>
    </location>
</feature>
<keyword evidence="3" id="KW-1185">Reference proteome</keyword>
<dbReference type="OrthoDB" id="7869911at2"/>
<reference evidence="2 3" key="1">
    <citation type="submission" date="2014-10" db="EMBL/GenBank/DDBJ databases">
        <title>Genome sequence of Ponticoccus sp. strain UMTAT08 isolated from clonal culture of toxic dinoflagellate Alexandrium tamiyavanichii.</title>
        <authorList>
            <person name="Gan H.Y."/>
            <person name="Muhd D.-D."/>
            <person name="Mohd Noor M.E."/>
            <person name="Yeong Y.S."/>
            <person name="Usup G."/>
        </authorList>
    </citation>
    <scope>NUCLEOTIDE SEQUENCE [LARGE SCALE GENOMIC DNA]</scope>
    <source>
        <strain evidence="2 3">UMTAT08</strain>
    </source>
</reference>
<dbReference type="EMBL" id="JSUQ01000006">
    <property type="protein sequence ID" value="KHQ53764.1"/>
    <property type="molecule type" value="Genomic_DNA"/>
</dbReference>
<sequence length="71" mass="7836">MKLDRLVLIIVCVLAGSAVTFWLGMTLLASFSVPFAWLALLPAALVGYILYRVIAERVGNAEDDHYDGMKH</sequence>
<keyword evidence="1" id="KW-0812">Transmembrane</keyword>
<evidence type="ECO:0000313" key="2">
    <source>
        <dbReference type="EMBL" id="KHQ53764.1"/>
    </source>
</evidence>
<proteinExistence type="predicted"/>
<dbReference type="AlphaFoldDB" id="A0A0B3STI2"/>
<dbReference type="RefSeq" id="WP_043139817.1">
    <property type="nucleotide sequence ID" value="NZ_JSUQ01000006.1"/>
</dbReference>
<accession>A0A0B3STI2</accession>
<dbReference type="Proteomes" id="UP000030960">
    <property type="component" value="Unassembled WGS sequence"/>
</dbReference>
<evidence type="ECO:0000256" key="1">
    <source>
        <dbReference type="SAM" id="Phobius"/>
    </source>
</evidence>
<dbReference type="STRING" id="561184.SAMN05216376_101101"/>
<name>A0A0B3STI2_9RHOB</name>
<evidence type="ECO:0000313" key="3">
    <source>
        <dbReference type="Proteomes" id="UP000030960"/>
    </source>
</evidence>
<keyword evidence="1" id="KW-1133">Transmembrane helix</keyword>
<gene>
    <name evidence="2" type="ORF">OA50_01753</name>
</gene>
<organism evidence="2 3">
    <name type="scientific">Mameliella alba</name>
    <dbReference type="NCBI Taxonomy" id="561184"/>
    <lineage>
        <taxon>Bacteria</taxon>
        <taxon>Pseudomonadati</taxon>
        <taxon>Pseudomonadota</taxon>
        <taxon>Alphaproteobacteria</taxon>
        <taxon>Rhodobacterales</taxon>
        <taxon>Roseobacteraceae</taxon>
        <taxon>Mameliella</taxon>
    </lineage>
</organism>
<comment type="caution">
    <text evidence="2">The sequence shown here is derived from an EMBL/GenBank/DDBJ whole genome shotgun (WGS) entry which is preliminary data.</text>
</comment>
<keyword evidence="1" id="KW-0472">Membrane</keyword>